<keyword evidence="1" id="KW-0472">Membrane</keyword>
<name>A0A8S1QME5_PARPR</name>
<comment type="caution">
    <text evidence="2">The sequence shown here is derived from an EMBL/GenBank/DDBJ whole genome shotgun (WGS) entry which is preliminary data.</text>
</comment>
<dbReference type="OMA" id="CELIYIQ"/>
<gene>
    <name evidence="2" type="ORF">PPRIM_AZ9-3.1.T1810003</name>
</gene>
<feature type="transmembrane region" description="Helical" evidence="1">
    <location>
        <begin position="160"/>
        <end position="179"/>
    </location>
</feature>
<keyword evidence="1" id="KW-0812">Transmembrane</keyword>
<keyword evidence="1" id="KW-1133">Transmembrane helix</keyword>
<accession>A0A8S1QME5</accession>
<feature type="transmembrane region" description="Helical" evidence="1">
    <location>
        <begin position="58"/>
        <end position="75"/>
    </location>
</feature>
<reference evidence="2" key="1">
    <citation type="submission" date="2021-01" db="EMBL/GenBank/DDBJ databases">
        <authorList>
            <consortium name="Genoscope - CEA"/>
            <person name="William W."/>
        </authorList>
    </citation>
    <scope>NUCLEOTIDE SEQUENCE</scope>
</reference>
<dbReference type="Proteomes" id="UP000688137">
    <property type="component" value="Unassembled WGS sequence"/>
</dbReference>
<feature type="transmembrane region" description="Helical" evidence="1">
    <location>
        <begin position="235"/>
        <end position="263"/>
    </location>
</feature>
<feature type="transmembrane region" description="Helical" evidence="1">
    <location>
        <begin position="121"/>
        <end position="139"/>
    </location>
</feature>
<feature type="transmembrane region" description="Helical" evidence="1">
    <location>
        <begin position="26"/>
        <end position="46"/>
    </location>
</feature>
<protein>
    <submittedName>
        <fullName evidence="2">Uncharacterized protein</fullName>
    </submittedName>
</protein>
<evidence type="ECO:0000313" key="3">
    <source>
        <dbReference type="Proteomes" id="UP000688137"/>
    </source>
</evidence>
<organism evidence="2 3">
    <name type="scientific">Paramecium primaurelia</name>
    <dbReference type="NCBI Taxonomy" id="5886"/>
    <lineage>
        <taxon>Eukaryota</taxon>
        <taxon>Sar</taxon>
        <taxon>Alveolata</taxon>
        <taxon>Ciliophora</taxon>
        <taxon>Intramacronucleata</taxon>
        <taxon>Oligohymenophorea</taxon>
        <taxon>Peniculida</taxon>
        <taxon>Parameciidae</taxon>
        <taxon>Paramecium</taxon>
    </lineage>
</organism>
<proteinExistence type="predicted"/>
<dbReference type="EMBL" id="CAJJDM010000190">
    <property type="protein sequence ID" value="CAD8116779.1"/>
    <property type="molecule type" value="Genomic_DNA"/>
</dbReference>
<evidence type="ECO:0000256" key="1">
    <source>
        <dbReference type="SAM" id="Phobius"/>
    </source>
</evidence>
<keyword evidence="3" id="KW-1185">Reference proteome</keyword>
<dbReference type="AlphaFoldDB" id="A0A8S1QME5"/>
<evidence type="ECO:0000313" key="2">
    <source>
        <dbReference type="EMBL" id="CAD8116779.1"/>
    </source>
</evidence>
<feature type="transmembrane region" description="Helical" evidence="1">
    <location>
        <begin position="96"/>
        <end position="115"/>
    </location>
</feature>
<sequence>MAINNVMDVVDSILSLIQCIADIQRLDINISIGMVCRIIFFVIVIILRDLKSYPLSELIAQIVAWLVFHIYILYFEKEYFALGESKIFNRERRFKIMDTLQLIIGTTYLACTFGSSLEILALVFFSINLFCNCCELIYIQFIRKTHLNDYNKQGGYKEMYFGFLLGSVGVIIFLINSTFKYSKEISNSGSLGAAVYLTIIGEILVVIFSLFYFCRYEQDLCWASDWTKRILAILYGLNVGCFSIFYGFLTGVAALCYFLYLIFKKSEEPQDREKVPTS</sequence>
<feature type="transmembrane region" description="Helical" evidence="1">
    <location>
        <begin position="191"/>
        <end position="214"/>
    </location>
</feature>